<dbReference type="Pfam" id="PF02171">
    <property type="entry name" value="Piwi"/>
    <property type="match status" value="1"/>
</dbReference>
<feature type="non-terminal residue" evidence="2">
    <location>
        <position position="1"/>
    </location>
</feature>
<dbReference type="EMBL" id="VUJU01001111">
    <property type="protein sequence ID" value="KAF0766760.1"/>
    <property type="molecule type" value="Genomic_DNA"/>
</dbReference>
<evidence type="ECO:0000313" key="3">
    <source>
        <dbReference type="Proteomes" id="UP000478052"/>
    </source>
</evidence>
<dbReference type="Proteomes" id="UP000478052">
    <property type="component" value="Unassembled WGS sequence"/>
</dbReference>
<dbReference type="OrthoDB" id="445936at2759"/>
<feature type="domain" description="Piwi" evidence="1">
    <location>
        <begin position="1"/>
        <end position="97"/>
    </location>
</feature>
<keyword evidence="3" id="KW-1185">Reference proteome</keyword>
<comment type="caution">
    <text evidence="2">The sequence shown here is derived from an EMBL/GenBank/DDBJ whole genome shotgun (WGS) entry which is preliminary data.</text>
</comment>
<evidence type="ECO:0000259" key="1">
    <source>
        <dbReference type="PROSITE" id="PS50822"/>
    </source>
</evidence>
<name>A0A6G0Z8U9_APHCR</name>
<evidence type="ECO:0000313" key="2">
    <source>
        <dbReference type="EMBL" id="KAF0766760.1"/>
    </source>
</evidence>
<dbReference type="PANTHER" id="PTHR22891">
    <property type="entry name" value="EUKARYOTIC TRANSLATION INITIATION FACTOR 2C"/>
    <property type="match status" value="1"/>
</dbReference>
<reference evidence="2 3" key="1">
    <citation type="submission" date="2019-08" db="EMBL/GenBank/DDBJ databases">
        <title>Whole genome of Aphis craccivora.</title>
        <authorList>
            <person name="Voronova N.V."/>
            <person name="Shulinski R.S."/>
            <person name="Bandarenka Y.V."/>
            <person name="Zhorov D.G."/>
            <person name="Warner D."/>
        </authorList>
    </citation>
    <scope>NUCLEOTIDE SEQUENCE [LARGE SCALE GENOMIC DNA]</scope>
    <source>
        <strain evidence="2">180601</strain>
        <tissue evidence="2">Whole Body</tissue>
    </source>
</reference>
<sequence length="111" mass="12854">YVNDKYSNPSSGTVIDNTVTRRNHFDFFLVSQHVRQGTVNPTHYIVLKNGCNLSVENVQRLSYKLCHLYYNWCGTVKVPAPVQYAHKLAYLIGQNVRKMPNDRLCNSLFFL</sequence>
<dbReference type="InterPro" id="IPR036397">
    <property type="entry name" value="RNaseH_sf"/>
</dbReference>
<dbReference type="Gene3D" id="3.30.420.10">
    <property type="entry name" value="Ribonuclease H-like superfamily/Ribonuclease H"/>
    <property type="match status" value="1"/>
</dbReference>
<accession>A0A6G0Z8U9</accession>
<dbReference type="AlphaFoldDB" id="A0A6G0Z8U9"/>
<dbReference type="GO" id="GO:0003676">
    <property type="term" value="F:nucleic acid binding"/>
    <property type="evidence" value="ECO:0007669"/>
    <property type="project" value="InterPro"/>
</dbReference>
<dbReference type="PROSITE" id="PS50822">
    <property type="entry name" value="PIWI"/>
    <property type="match status" value="1"/>
</dbReference>
<gene>
    <name evidence="2" type="ORF">FWK35_00008176</name>
</gene>
<organism evidence="2 3">
    <name type="scientific">Aphis craccivora</name>
    <name type="common">Cowpea aphid</name>
    <dbReference type="NCBI Taxonomy" id="307492"/>
    <lineage>
        <taxon>Eukaryota</taxon>
        <taxon>Metazoa</taxon>
        <taxon>Ecdysozoa</taxon>
        <taxon>Arthropoda</taxon>
        <taxon>Hexapoda</taxon>
        <taxon>Insecta</taxon>
        <taxon>Pterygota</taxon>
        <taxon>Neoptera</taxon>
        <taxon>Paraneoptera</taxon>
        <taxon>Hemiptera</taxon>
        <taxon>Sternorrhyncha</taxon>
        <taxon>Aphidomorpha</taxon>
        <taxon>Aphidoidea</taxon>
        <taxon>Aphididae</taxon>
        <taxon>Aphidini</taxon>
        <taxon>Aphis</taxon>
        <taxon>Aphis</taxon>
    </lineage>
</organism>
<dbReference type="InterPro" id="IPR003165">
    <property type="entry name" value="Piwi"/>
</dbReference>
<proteinExistence type="predicted"/>
<protein>
    <submittedName>
        <fullName evidence="2">Piwi-like protein Ago3</fullName>
    </submittedName>
</protein>
<dbReference type="SUPFAM" id="SSF53098">
    <property type="entry name" value="Ribonuclease H-like"/>
    <property type="match status" value="1"/>
</dbReference>
<dbReference type="InterPro" id="IPR012337">
    <property type="entry name" value="RNaseH-like_sf"/>
</dbReference>